<feature type="binding site" evidence="7">
    <location>
        <position position="168"/>
    </location>
    <ligand>
        <name>glyoxylate</name>
        <dbReference type="ChEBI" id="CHEBI:36655"/>
    </ligand>
</feature>
<dbReference type="GO" id="GO:0004459">
    <property type="term" value="F:L-lactate dehydrogenase (NAD+) activity"/>
    <property type="evidence" value="ECO:0007669"/>
    <property type="project" value="TreeGrafter"/>
</dbReference>
<feature type="binding site" evidence="7">
    <location>
        <position position="246"/>
    </location>
    <ligand>
        <name>FMN</name>
        <dbReference type="ChEBI" id="CHEBI:58210"/>
    </ligand>
</feature>
<dbReference type="PANTHER" id="PTHR10578:SF107">
    <property type="entry name" value="2-HYDROXYACID OXIDASE 1"/>
    <property type="match status" value="1"/>
</dbReference>
<reference evidence="9" key="1">
    <citation type="journal article" date="2021" name="Environ. Microbiol.">
        <title>Cryptic niche differentiation of novel sediment ecotypes of Rugeria pomeroyi correlates with nitrate respiration.</title>
        <authorList>
            <person name="Lin X."/>
            <person name="McNichol J."/>
            <person name="Chu X."/>
            <person name="Qian Y."/>
            <person name="Luo H."/>
        </authorList>
    </citation>
    <scope>NUCLEOTIDE SEQUENCE</scope>
    <source>
        <strain evidence="9">SZCCDBB064</strain>
    </source>
</reference>
<evidence type="ECO:0000256" key="7">
    <source>
        <dbReference type="PIRSR" id="PIRSR000138-2"/>
    </source>
</evidence>
<name>A0A9Q3WQ57_9RHOB</name>
<dbReference type="GO" id="GO:0005886">
    <property type="term" value="C:plasma membrane"/>
    <property type="evidence" value="ECO:0007669"/>
    <property type="project" value="TreeGrafter"/>
</dbReference>
<accession>A0A9Q3WQ57</accession>
<feature type="binding site" evidence="7">
    <location>
        <position position="159"/>
    </location>
    <ligand>
        <name>FMN</name>
        <dbReference type="ChEBI" id="CHEBI:58210"/>
    </ligand>
</feature>
<keyword evidence="3 7" id="KW-0288">FMN</keyword>
<dbReference type="Gene3D" id="3.20.20.70">
    <property type="entry name" value="Aldolase class I"/>
    <property type="match status" value="1"/>
</dbReference>
<evidence type="ECO:0000256" key="4">
    <source>
        <dbReference type="ARBA" id="ARBA00023002"/>
    </source>
</evidence>
<evidence type="ECO:0000256" key="6">
    <source>
        <dbReference type="PIRSR" id="PIRSR000138-1"/>
    </source>
</evidence>
<dbReference type="InterPro" id="IPR000262">
    <property type="entry name" value="FMN-dep_DH"/>
</dbReference>
<protein>
    <submittedName>
        <fullName evidence="9">Alpha-hydroxy-acid oxidizing protein</fullName>
    </submittedName>
</protein>
<dbReference type="Proteomes" id="UP000813672">
    <property type="component" value="Unassembled WGS sequence"/>
</dbReference>
<dbReference type="CDD" id="cd02809">
    <property type="entry name" value="alpha_hydroxyacid_oxid_FMN"/>
    <property type="match status" value="1"/>
</dbReference>
<dbReference type="InterPro" id="IPR037396">
    <property type="entry name" value="FMN_HAD"/>
</dbReference>
<feature type="binding site" evidence="7">
    <location>
        <position position="273"/>
    </location>
    <ligand>
        <name>glyoxylate</name>
        <dbReference type="ChEBI" id="CHEBI:36655"/>
    </ligand>
</feature>
<feature type="binding site" evidence="7">
    <location>
        <position position="268"/>
    </location>
    <ligand>
        <name>FMN</name>
        <dbReference type="ChEBI" id="CHEBI:58210"/>
    </ligand>
</feature>
<comment type="similarity">
    <text evidence="5">Belongs to the FMN-dependent alpha-hydroxy acid dehydrogenase family.</text>
</comment>
<dbReference type="EMBL" id="JAGQAF010000016">
    <property type="protein sequence ID" value="MCE8539749.1"/>
    <property type="molecule type" value="Genomic_DNA"/>
</dbReference>
<feature type="binding site" evidence="7">
    <location>
        <position position="28"/>
    </location>
    <ligand>
        <name>glyoxylate</name>
        <dbReference type="ChEBI" id="CHEBI:36655"/>
    </ligand>
</feature>
<feature type="binding site" evidence="7">
    <location>
        <position position="131"/>
    </location>
    <ligand>
        <name>FMN</name>
        <dbReference type="ChEBI" id="CHEBI:58210"/>
    </ligand>
</feature>
<feature type="binding site" evidence="7">
    <location>
        <begin position="301"/>
        <end position="305"/>
    </location>
    <ligand>
        <name>FMN</name>
        <dbReference type="ChEBI" id="CHEBI:58210"/>
    </ligand>
</feature>
<evidence type="ECO:0000256" key="2">
    <source>
        <dbReference type="ARBA" id="ARBA00022630"/>
    </source>
</evidence>
<keyword evidence="2 7" id="KW-0285">Flavoprotein</keyword>
<feature type="binding site" evidence="7">
    <location>
        <begin position="324"/>
        <end position="325"/>
    </location>
    <ligand>
        <name>FMN</name>
        <dbReference type="ChEBI" id="CHEBI:58210"/>
    </ligand>
</feature>
<dbReference type="AlphaFoldDB" id="A0A9Q3WQ57"/>
<dbReference type="RefSeq" id="WP_234221654.1">
    <property type="nucleotide sequence ID" value="NZ_JAGQAF010000016.1"/>
</dbReference>
<evidence type="ECO:0000313" key="9">
    <source>
        <dbReference type="EMBL" id="MCE8539749.1"/>
    </source>
</evidence>
<dbReference type="PIRSF" id="PIRSF000138">
    <property type="entry name" value="Al-hdrx_acd_dh"/>
    <property type="match status" value="1"/>
</dbReference>
<gene>
    <name evidence="9" type="ORF">KBY27_19995</name>
</gene>
<organism evidence="9 10">
    <name type="scientific">Ruegeria pomeroyi</name>
    <dbReference type="NCBI Taxonomy" id="89184"/>
    <lineage>
        <taxon>Bacteria</taxon>
        <taxon>Pseudomonadati</taxon>
        <taxon>Pseudomonadota</taxon>
        <taxon>Alphaproteobacteria</taxon>
        <taxon>Rhodobacterales</taxon>
        <taxon>Roseobacteraceae</taxon>
        <taxon>Ruegeria</taxon>
    </lineage>
</organism>
<proteinExistence type="inferred from homology"/>
<comment type="caution">
    <text evidence="9">The sequence shown here is derived from an EMBL/GenBank/DDBJ whole genome shotgun (WGS) entry which is preliminary data.</text>
</comment>
<dbReference type="Pfam" id="PF01070">
    <property type="entry name" value="FMN_dh"/>
    <property type="match status" value="1"/>
</dbReference>
<dbReference type="PANTHER" id="PTHR10578">
    <property type="entry name" value="S -2-HYDROXY-ACID OXIDASE-RELATED"/>
    <property type="match status" value="1"/>
</dbReference>
<dbReference type="GO" id="GO:0009060">
    <property type="term" value="P:aerobic respiration"/>
    <property type="evidence" value="ECO:0007669"/>
    <property type="project" value="TreeGrafter"/>
</dbReference>
<feature type="binding site" evidence="7">
    <location>
        <position position="133"/>
    </location>
    <ligand>
        <name>glyoxylate</name>
        <dbReference type="ChEBI" id="CHEBI:36655"/>
    </ligand>
</feature>
<feature type="binding site" evidence="7">
    <location>
        <position position="110"/>
    </location>
    <ligand>
        <name>FMN</name>
        <dbReference type="ChEBI" id="CHEBI:58210"/>
    </ligand>
</feature>
<feature type="active site" description="Proton acceptor" evidence="6">
    <location>
        <position position="270"/>
    </location>
</feature>
<dbReference type="InterPro" id="IPR012133">
    <property type="entry name" value="Alpha-hydoxy_acid_DH_FMN"/>
</dbReference>
<evidence type="ECO:0000256" key="3">
    <source>
        <dbReference type="ARBA" id="ARBA00022643"/>
    </source>
</evidence>
<keyword evidence="4" id="KW-0560">Oxidoreductase</keyword>
<evidence type="ECO:0000313" key="10">
    <source>
        <dbReference type="Proteomes" id="UP000813672"/>
    </source>
</evidence>
<feature type="domain" description="FMN hydroxy acid dehydrogenase" evidence="8">
    <location>
        <begin position="2"/>
        <end position="375"/>
    </location>
</feature>
<dbReference type="PROSITE" id="PS51349">
    <property type="entry name" value="FMN_HYDROXY_ACID_DH_2"/>
    <property type="match status" value="1"/>
</dbReference>
<dbReference type="SUPFAM" id="SSF51395">
    <property type="entry name" value="FMN-linked oxidoreductases"/>
    <property type="match status" value="1"/>
</dbReference>
<evidence type="ECO:0000256" key="5">
    <source>
        <dbReference type="ARBA" id="ARBA00024042"/>
    </source>
</evidence>
<feature type="binding site" evidence="7">
    <location>
        <begin position="81"/>
        <end position="83"/>
    </location>
    <ligand>
        <name>FMN</name>
        <dbReference type="ChEBI" id="CHEBI:58210"/>
    </ligand>
</feature>
<dbReference type="InterPro" id="IPR013785">
    <property type="entry name" value="Aldolase_TIM"/>
</dbReference>
<dbReference type="GO" id="GO:0010181">
    <property type="term" value="F:FMN binding"/>
    <property type="evidence" value="ECO:0007669"/>
    <property type="project" value="InterPro"/>
</dbReference>
<evidence type="ECO:0000256" key="1">
    <source>
        <dbReference type="ARBA" id="ARBA00001917"/>
    </source>
</evidence>
<evidence type="ECO:0000259" key="8">
    <source>
        <dbReference type="PROSITE" id="PS51349"/>
    </source>
</evidence>
<comment type="cofactor">
    <cofactor evidence="1">
        <name>FMN</name>
        <dbReference type="ChEBI" id="CHEBI:58210"/>
    </cofactor>
</comment>
<feature type="binding site" evidence="7">
    <location>
        <position position="270"/>
    </location>
    <ligand>
        <name>glyoxylate</name>
        <dbReference type="ChEBI" id="CHEBI:36655"/>
    </ligand>
</feature>
<sequence>MLRQTGIHSSEDARRLARRRLPWMVFDYIDGSAGEEHGAMLARRAIQDIRLTPRVLRNVSRRELRVQLFDKLAVRPFGISPMGMCNLSTPCADLMLARLAARDRVPHGVSTVASTDMETLLKVSGGMAWFQLYFSGDGSGTMKLVERARAAGYGTLVLTVDVPEVGRRPRELRHGFKMPFRIGPRQFVDFALHPRWSLSTLIRGRPQMANFDGRDYVFDRTESRAAADWTTFERLRAAWPGKLVVKGVLHPDDALRLKALGADAIQVSSHGCRQLDAAPPAIEALAVIRQAVGPTYPLFYDSGIRSGEDVVKAYAMGADFVFLGRPLLYAMAAGGEAGLHQLWDVLAQEVSLTLAQLGLTDMAALRERALPGNGDQAVQAAISR</sequence>